<dbReference type="InterPro" id="IPR029063">
    <property type="entry name" value="SAM-dependent_MTases_sf"/>
</dbReference>
<evidence type="ECO:0000313" key="2">
    <source>
        <dbReference type="Proteomes" id="UP000037020"/>
    </source>
</evidence>
<dbReference type="Gene3D" id="3.40.50.150">
    <property type="entry name" value="Vaccinia Virus protein VP39"/>
    <property type="match status" value="1"/>
</dbReference>
<dbReference type="EMBL" id="LGUT01002121">
    <property type="protein sequence ID" value="KOG87620.1"/>
    <property type="molecule type" value="Genomic_DNA"/>
</dbReference>
<dbReference type="Proteomes" id="UP000037020">
    <property type="component" value="Unassembled WGS sequence"/>
</dbReference>
<dbReference type="GO" id="GO:0008168">
    <property type="term" value="F:methyltransferase activity"/>
    <property type="evidence" value="ECO:0007669"/>
    <property type="project" value="UniProtKB-KW"/>
</dbReference>
<gene>
    <name evidence="1" type="ORF">ADK38_24400</name>
</gene>
<dbReference type="GO" id="GO:0032259">
    <property type="term" value="P:methylation"/>
    <property type="evidence" value="ECO:0007669"/>
    <property type="project" value="UniProtKB-KW"/>
</dbReference>
<comment type="caution">
    <text evidence="1">The sequence shown here is derived from an EMBL/GenBank/DDBJ whole genome shotgun (WGS) entry which is preliminary data.</text>
</comment>
<name>A0ABR5J2J5_9ACTN</name>
<protein>
    <submittedName>
        <fullName evidence="1">SAM-dependent methyltransferase</fullName>
    </submittedName>
</protein>
<accession>A0ABR5J2J5</accession>
<reference evidence="1 2" key="1">
    <citation type="submission" date="2015-07" db="EMBL/GenBank/DDBJ databases">
        <authorList>
            <person name="Ju K.-S."/>
            <person name="Doroghazi J.R."/>
            <person name="Metcalf W.W."/>
        </authorList>
    </citation>
    <scope>NUCLEOTIDE SEQUENCE [LARGE SCALE GENOMIC DNA]</scope>
    <source>
        <strain evidence="1 2">NRRL B-3589</strain>
    </source>
</reference>
<proteinExistence type="predicted"/>
<organism evidence="1 2">
    <name type="scientific">Streptomyces varsoviensis</name>
    <dbReference type="NCBI Taxonomy" id="67373"/>
    <lineage>
        <taxon>Bacteria</taxon>
        <taxon>Bacillati</taxon>
        <taxon>Actinomycetota</taxon>
        <taxon>Actinomycetes</taxon>
        <taxon>Kitasatosporales</taxon>
        <taxon>Streptomycetaceae</taxon>
        <taxon>Streptomyces</taxon>
    </lineage>
</organism>
<keyword evidence="1" id="KW-0808">Transferase</keyword>
<feature type="non-terminal residue" evidence="1">
    <location>
        <position position="1"/>
    </location>
</feature>
<keyword evidence="1" id="KW-0489">Methyltransferase</keyword>
<keyword evidence="2" id="KW-1185">Reference proteome</keyword>
<evidence type="ECO:0000313" key="1">
    <source>
        <dbReference type="EMBL" id="KOG87620.1"/>
    </source>
</evidence>
<dbReference type="SUPFAM" id="SSF53335">
    <property type="entry name" value="S-adenosyl-L-methionine-dependent methyltransferases"/>
    <property type="match status" value="1"/>
</dbReference>
<sequence>AEADAEVRDRVAWARDDLAATPPPAGAFDLVSMHYFPLRREPDHRALCGLLAAVAPGGTLLYATHPLPAPGPGPNTAAEYYQPGDIAQLLGPAWGIVVNETRPRTTPPPEGTHHTHDAVLRALRLS</sequence>